<keyword evidence="3" id="KW-1185">Reference proteome</keyword>
<dbReference type="Pfam" id="PF01425">
    <property type="entry name" value="Amidase"/>
    <property type="match status" value="1"/>
</dbReference>
<gene>
    <name evidence="2" type="ORF">CC86DRAFT_301019</name>
</gene>
<evidence type="ECO:0000313" key="2">
    <source>
        <dbReference type="EMBL" id="KAF2822602.1"/>
    </source>
</evidence>
<accession>A0A6A6ZNE2</accession>
<name>A0A6A6ZNE2_9PLEO</name>
<dbReference type="InterPro" id="IPR023631">
    <property type="entry name" value="Amidase_dom"/>
</dbReference>
<dbReference type="PANTHER" id="PTHR42678">
    <property type="entry name" value="AMIDASE"/>
    <property type="match status" value="1"/>
</dbReference>
<proteinExistence type="predicted"/>
<dbReference type="SUPFAM" id="SSF75304">
    <property type="entry name" value="Amidase signature (AS) enzymes"/>
    <property type="match status" value="1"/>
</dbReference>
<dbReference type="Gene3D" id="3.90.1300.10">
    <property type="entry name" value="Amidase signature (AS) domain"/>
    <property type="match status" value="1"/>
</dbReference>
<evidence type="ECO:0000313" key="3">
    <source>
        <dbReference type="Proteomes" id="UP000799424"/>
    </source>
</evidence>
<dbReference type="AlphaFoldDB" id="A0A6A6ZNE2"/>
<dbReference type="EMBL" id="MU006234">
    <property type="protein sequence ID" value="KAF2822602.1"/>
    <property type="molecule type" value="Genomic_DNA"/>
</dbReference>
<dbReference type="Proteomes" id="UP000799424">
    <property type="component" value="Unassembled WGS sequence"/>
</dbReference>
<reference evidence="2" key="1">
    <citation type="journal article" date="2020" name="Stud. Mycol.">
        <title>101 Dothideomycetes genomes: a test case for predicting lifestyles and emergence of pathogens.</title>
        <authorList>
            <person name="Haridas S."/>
            <person name="Albert R."/>
            <person name="Binder M."/>
            <person name="Bloem J."/>
            <person name="Labutti K."/>
            <person name="Salamov A."/>
            <person name="Andreopoulos B."/>
            <person name="Baker S."/>
            <person name="Barry K."/>
            <person name="Bills G."/>
            <person name="Bluhm B."/>
            <person name="Cannon C."/>
            <person name="Castanera R."/>
            <person name="Culley D."/>
            <person name="Daum C."/>
            <person name="Ezra D."/>
            <person name="Gonzalez J."/>
            <person name="Henrissat B."/>
            <person name="Kuo A."/>
            <person name="Liang C."/>
            <person name="Lipzen A."/>
            <person name="Lutzoni F."/>
            <person name="Magnuson J."/>
            <person name="Mondo S."/>
            <person name="Nolan M."/>
            <person name="Ohm R."/>
            <person name="Pangilinan J."/>
            <person name="Park H.-J."/>
            <person name="Ramirez L."/>
            <person name="Alfaro M."/>
            <person name="Sun H."/>
            <person name="Tritt A."/>
            <person name="Yoshinaga Y."/>
            <person name="Zwiers L.-H."/>
            <person name="Turgeon B."/>
            <person name="Goodwin S."/>
            <person name="Spatafora J."/>
            <person name="Crous P."/>
            <person name="Grigoriev I."/>
        </authorList>
    </citation>
    <scope>NUCLEOTIDE SEQUENCE</scope>
    <source>
        <strain evidence="2">CBS 113818</strain>
    </source>
</reference>
<protein>
    <submittedName>
        <fullName evidence="2">Amidase signature enzyme</fullName>
    </submittedName>
</protein>
<evidence type="ECO:0000259" key="1">
    <source>
        <dbReference type="Pfam" id="PF01425"/>
    </source>
</evidence>
<dbReference type="OrthoDB" id="566138at2759"/>
<dbReference type="InterPro" id="IPR036928">
    <property type="entry name" value="AS_sf"/>
</dbReference>
<dbReference type="PANTHER" id="PTHR42678:SF34">
    <property type="entry name" value="OS04G0183300 PROTEIN"/>
    <property type="match status" value="1"/>
</dbReference>
<sequence>PISLDFDSIGPIAKSAEDIAVMMDVLVDPSKSADVPDGGYVSHLTKSFEGIRIGVLEPSGWHMPPFIVFPNEDADVQSMSAAYEKLGGLGVVVNKVNVADLDELTVDGMSQIQRVVGCQFRRTIEDYLQGLETSNVRTLDELMQFMRDNADKELPLESPNLTRLEIAAKFHITDEEYRETIDNMRDWGRRRAVDKCLAHYGVDVILGPGNSRINELSSAAGSSPEAVLPLSYMYFNGRPFGVAAVASANQEPLLIQLMSAWEQAFNKERKLPAWIKGDPEKIKSEL</sequence>
<organism evidence="2 3">
    <name type="scientific">Ophiobolus disseminans</name>
    <dbReference type="NCBI Taxonomy" id="1469910"/>
    <lineage>
        <taxon>Eukaryota</taxon>
        <taxon>Fungi</taxon>
        <taxon>Dikarya</taxon>
        <taxon>Ascomycota</taxon>
        <taxon>Pezizomycotina</taxon>
        <taxon>Dothideomycetes</taxon>
        <taxon>Pleosporomycetidae</taxon>
        <taxon>Pleosporales</taxon>
        <taxon>Pleosporineae</taxon>
        <taxon>Phaeosphaeriaceae</taxon>
        <taxon>Ophiobolus</taxon>
    </lineage>
</organism>
<feature type="non-terminal residue" evidence="2">
    <location>
        <position position="1"/>
    </location>
</feature>
<feature type="domain" description="Amidase" evidence="1">
    <location>
        <begin position="2"/>
        <end position="208"/>
    </location>
</feature>